<organism evidence="1 2">
    <name type="scientific">Nocardiopsis mangrovi</name>
    <dbReference type="NCBI Taxonomy" id="1179818"/>
    <lineage>
        <taxon>Bacteria</taxon>
        <taxon>Bacillati</taxon>
        <taxon>Actinomycetota</taxon>
        <taxon>Actinomycetes</taxon>
        <taxon>Streptosporangiales</taxon>
        <taxon>Nocardiopsidaceae</taxon>
        <taxon>Nocardiopsis</taxon>
    </lineage>
</organism>
<name>A0ABV9DQH7_9ACTN</name>
<protein>
    <recommendedName>
        <fullName evidence="3">CopG family transcriptional regulator</fullName>
    </recommendedName>
</protein>
<dbReference type="EMBL" id="JBHSFQ010000001">
    <property type="protein sequence ID" value="MFC4560333.1"/>
    <property type="molecule type" value="Genomic_DNA"/>
</dbReference>
<keyword evidence="2" id="KW-1185">Reference proteome</keyword>
<reference evidence="2" key="1">
    <citation type="journal article" date="2019" name="Int. J. Syst. Evol. Microbiol.">
        <title>The Global Catalogue of Microorganisms (GCM) 10K type strain sequencing project: providing services to taxonomists for standard genome sequencing and annotation.</title>
        <authorList>
            <consortium name="The Broad Institute Genomics Platform"/>
            <consortium name="The Broad Institute Genome Sequencing Center for Infectious Disease"/>
            <person name="Wu L."/>
            <person name="Ma J."/>
        </authorList>
    </citation>
    <scope>NUCLEOTIDE SEQUENCE [LARGE SCALE GENOMIC DNA]</scope>
    <source>
        <strain evidence="2">XZYJ18</strain>
    </source>
</reference>
<proteinExistence type="predicted"/>
<dbReference type="RefSeq" id="WP_378570395.1">
    <property type="nucleotide sequence ID" value="NZ_JBHSFQ010000001.1"/>
</dbReference>
<comment type="caution">
    <text evidence="1">The sequence shown here is derived from an EMBL/GenBank/DDBJ whole genome shotgun (WGS) entry which is preliminary data.</text>
</comment>
<dbReference type="Proteomes" id="UP001595923">
    <property type="component" value="Unassembled WGS sequence"/>
</dbReference>
<sequence>MDPKRLEEIAAWADEHDFSEEIAESVPNDGAVENPMVTTSLRVPRNVMRGLRSAAEERGVKVTVLMREWLEERLGAEAAREEVFVSAADVRRLIAAKGHSADELRAGV</sequence>
<evidence type="ECO:0000313" key="1">
    <source>
        <dbReference type="EMBL" id="MFC4560333.1"/>
    </source>
</evidence>
<evidence type="ECO:0008006" key="3">
    <source>
        <dbReference type="Google" id="ProtNLM"/>
    </source>
</evidence>
<evidence type="ECO:0000313" key="2">
    <source>
        <dbReference type="Proteomes" id="UP001595923"/>
    </source>
</evidence>
<gene>
    <name evidence="1" type="ORF">ACFO4E_00530</name>
</gene>
<accession>A0ABV9DQH7</accession>